<comment type="caution">
    <text evidence="1">The sequence shown here is derived from an EMBL/GenBank/DDBJ whole genome shotgun (WGS) entry which is preliminary data.</text>
</comment>
<dbReference type="Proteomes" id="UP000467841">
    <property type="component" value="Unassembled WGS sequence"/>
</dbReference>
<keyword evidence="2" id="KW-1185">Reference proteome</keyword>
<sequence length="132" mass="14702">MFLSTNSTSSKIPRALIGHHVGTWSHKVHGEESIVVLLVHGELILLFLWLSLLHGSSWLLSCHFHQPLITSSPSSSLQIITFLFQVHPNLKLSLLTLTTNGVIPLLGPPFFPQSLTLRLLRVHIPLHQTSIL</sequence>
<proteinExistence type="predicted"/>
<accession>A0A6D2KGU8</accession>
<dbReference type="EMBL" id="CACVBM020001464">
    <property type="protein sequence ID" value="CAA7051112.1"/>
    <property type="molecule type" value="Genomic_DNA"/>
</dbReference>
<evidence type="ECO:0000313" key="1">
    <source>
        <dbReference type="EMBL" id="CAA7051112.1"/>
    </source>
</evidence>
<reference evidence="1" key="1">
    <citation type="submission" date="2020-01" db="EMBL/GenBank/DDBJ databases">
        <authorList>
            <person name="Mishra B."/>
        </authorList>
    </citation>
    <scope>NUCLEOTIDE SEQUENCE [LARGE SCALE GENOMIC DNA]</scope>
</reference>
<gene>
    <name evidence="1" type="ORF">MERR_LOCUS38347</name>
</gene>
<organism evidence="1 2">
    <name type="scientific">Microthlaspi erraticum</name>
    <dbReference type="NCBI Taxonomy" id="1685480"/>
    <lineage>
        <taxon>Eukaryota</taxon>
        <taxon>Viridiplantae</taxon>
        <taxon>Streptophyta</taxon>
        <taxon>Embryophyta</taxon>
        <taxon>Tracheophyta</taxon>
        <taxon>Spermatophyta</taxon>
        <taxon>Magnoliopsida</taxon>
        <taxon>eudicotyledons</taxon>
        <taxon>Gunneridae</taxon>
        <taxon>Pentapetalae</taxon>
        <taxon>rosids</taxon>
        <taxon>malvids</taxon>
        <taxon>Brassicales</taxon>
        <taxon>Brassicaceae</taxon>
        <taxon>Coluteocarpeae</taxon>
        <taxon>Microthlaspi</taxon>
    </lineage>
</organism>
<evidence type="ECO:0000313" key="2">
    <source>
        <dbReference type="Proteomes" id="UP000467841"/>
    </source>
</evidence>
<protein>
    <submittedName>
        <fullName evidence="1">Uncharacterized protein</fullName>
    </submittedName>
</protein>
<name>A0A6D2KGU8_9BRAS</name>
<dbReference type="AlphaFoldDB" id="A0A6D2KGU8"/>